<evidence type="ECO:0000256" key="1">
    <source>
        <dbReference type="ARBA" id="ARBA00006787"/>
    </source>
</evidence>
<reference evidence="7" key="3">
    <citation type="submission" date="2007-05" db="EMBL/GenBank/DDBJ databases">
        <title>Characterization of the Gene Cluster for Maduropeptin from Actinomadura madurae ATCC 39144 Establishes a Unifying Paradigm for Enediyne Biosynthesis.</title>
        <authorList>
            <person name="Van Lanen S.G."/>
            <person name="Oh T.-J."/>
            <person name="Liu W."/>
            <person name="Wendt-Pienkowski E."/>
            <person name="Shen B."/>
        </authorList>
    </citation>
    <scope>NUCLEOTIDE SEQUENCE</scope>
    <source>
        <strain evidence="7">ATCC 39144</strain>
    </source>
</reference>
<name>B0BLL1_9ACTN</name>
<feature type="compositionally biased region" description="Low complexity" evidence="6">
    <location>
        <begin position="9"/>
        <end position="21"/>
    </location>
</feature>
<keyword evidence="2 5" id="KW-0479">Metal-binding</keyword>
<evidence type="ECO:0000256" key="4">
    <source>
        <dbReference type="ARBA" id="ARBA00023004"/>
    </source>
</evidence>
<keyword evidence="3 5" id="KW-0560">Oxidoreductase</keyword>
<keyword evidence="5 7" id="KW-0223">Dioxygenase</keyword>
<dbReference type="EC" id="1.13.11.-" evidence="5"/>
<dbReference type="EMBL" id="AY271660">
    <property type="protein sequence ID" value="ABY66034.1"/>
    <property type="molecule type" value="Genomic_DNA"/>
</dbReference>
<dbReference type="GO" id="GO:0010436">
    <property type="term" value="F:carotenoid dioxygenase activity"/>
    <property type="evidence" value="ECO:0007669"/>
    <property type="project" value="TreeGrafter"/>
</dbReference>
<evidence type="ECO:0000256" key="5">
    <source>
        <dbReference type="RuleBase" id="RU364048"/>
    </source>
</evidence>
<organism evidence="7">
    <name type="scientific">Actinomadura madurae</name>
    <dbReference type="NCBI Taxonomy" id="1993"/>
    <lineage>
        <taxon>Bacteria</taxon>
        <taxon>Bacillati</taxon>
        <taxon>Actinomycetota</taxon>
        <taxon>Actinomycetes</taxon>
        <taxon>Streptosporangiales</taxon>
        <taxon>Thermomonosporaceae</taxon>
        <taxon>Actinomadura</taxon>
    </lineage>
</organism>
<evidence type="ECO:0000256" key="2">
    <source>
        <dbReference type="ARBA" id="ARBA00022723"/>
    </source>
</evidence>
<protein>
    <recommendedName>
        <fullName evidence="5">Dioxygenase</fullName>
        <ecNumber evidence="5">1.13.11.-</ecNumber>
    </recommendedName>
</protein>
<comment type="cofactor">
    <cofactor evidence="5">
        <name>Fe(2+)</name>
        <dbReference type="ChEBI" id="CHEBI:29033"/>
    </cofactor>
    <text evidence="5">Binds 1 Fe(2+) ion per subunit.</text>
</comment>
<proteinExistence type="inferred from homology"/>
<sequence length="403" mass="41164">MMAAETQGTDPRTAPAAAPAHRADAPLPVAGGLPPGLRACFLQAETHPLAPGAGGEILAGPHLLSGIVLDGGTAWWLRCAPPVGRNRPLGPVPALAPVLWTGAREADPDGPGTVAFARPVRDPASGRWHTVATYPGLGHAEHLVTAPDGTVVHAEPFPLDGAPLVHAVGLTARYLVVFDLPVAHSRAAALVGERPPYAWREGRPARVGFLPRAGGAPVTWVPVDPCYVFDVVDARDDGPHVVLDVVAARRAFDGAGASPSRLRRWRFDPAAGTAAPLRTSAPVTGAVAVPAAEPGAHRLVATEPGGTVVLHDPALGTSARTSLGRGWRPGAPVFAPGPETGGWILAVARHAASGRCELRVLDTSGRPVAAVRLPVRLAAGRAVRSAAVPDAGALAGFAARAAT</sequence>
<reference evidence="7" key="2">
    <citation type="journal article" date="2007" name="J. Am. Chem. Soc.">
        <title>Characterization of the maduropeptin biosynthetic gene cluster from Actinomadura madurae ATCC 39144 supporting a unifying paradigm for enediyne biosynthesis.</title>
        <authorList>
            <person name="Van Lanen S.G."/>
            <person name="Oh T.J."/>
            <person name="Liu W."/>
            <person name="Wendt-Pienkowski E."/>
            <person name="Shen B."/>
        </authorList>
    </citation>
    <scope>NUCLEOTIDE SEQUENCE</scope>
    <source>
        <strain evidence="7">ATCC 39144</strain>
    </source>
</reference>
<accession>B0BLL1</accession>
<evidence type="ECO:0000256" key="3">
    <source>
        <dbReference type="ARBA" id="ARBA00023002"/>
    </source>
</evidence>
<dbReference type="InterPro" id="IPR004294">
    <property type="entry name" value="Carotenoid_Oase"/>
</dbReference>
<dbReference type="PANTHER" id="PTHR10543">
    <property type="entry name" value="BETA-CAROTENE DIOXYGENASE"/>
    <property type="match status" value="1"/>
</dbReference>
<comment type="similarity">
    <text evidence="1 5">Belongs to the carotenoid oxygenase family.</text>
</comment>
<dbReference type="GO" id="GO:0046872">
    <property type="term" value="F:metal ion binding"/>
    <property type="evidence" value="ECO:0007669"/>
    <property type="project" value="UniProtKB-KW"/>
</dbReference>
<evidence type="ECO:0000256" key="6">
    <source>
        <dbReference type="SAM" id="MobiDB-lite"/>
    </source>
</evidence>
<feature type="region of interest" description="Disordered" evidence="6">
    <location>
        <begin position="1"/>
        <end position="21"/>
    </location>
</feature>
<dbReference type="GO" id="GO:0016121">
    <property type="term" value="P:carotene catabolic process"/>
    <property type="evidence" value="ECO:0007669"/>
    <property type="project" value="TreeGrafter"/>
</dbReference>
<dbReference type="Pfam" id="PF03055">
    <property type="entry name" value="RPE65"/>
    <property type="match status" value="1"/>
</dbReference>
<dbReference type="AlphaFoldDB" id="B0BLL1"/>
<reference evidence="7" key="1">
    <citation type="journal article" date="2003" name="Proc. Natl. Acad. Sci. U.S.A.">
        <title>Rapid PCR amplification of minimal enediyne polyketide synthase cassettes leads to a predictive familial classification model.</title>
        <authorList>
            <person name="Liu W."/>
            <person name="Ahlert J."/>
            <person name="Gao Q."/>
            <person name="Wendt-Pienkowski E."/>
            <person name="Shen B."/>
            <person name="Thorson J.S."/>
        </authorList>
    </citation>
    <scope>NUCLEOTIDE SEQUENCE</scope>
    <source>
        <strain evidence="7">ATCC 39144</strain>
    </source>
</reference>
<dbReference type="PANTHER" id="PTHR10543:SF89">
    <property type="entry name" value="CAROTENOID 9,10(9',10')-CLEAVAGE DIOXYGENASE 1"/>
    <property type="match status" value="1"/>
</dbReference>
<evidence type="ECO:0000313" key="7">
    <source>
        <dbReference type="EMBL" id="ABY66034.1"/>
    </source>
</evidence>
<keyword evidence="4 5" id="KW-0408">Iron</keyword>